<dbReference type="EMBL" id="FLQV01000127">
    <property type="protein sequence ID" value="SBS82335.1"/>
    <property type="molecule type" value="Genomic_DNA"/>
</dbReference>
<dbReference type="AlphaFoldDB" id="A0A1A8VL20"/>
<protein>
    <submittedName>
        <fullName evidence="4">SNARE protein, putative (VAMP7)</fullName>
    </submittedName>
</protein>
<dbReference type="EMBL" id="FLQU01000108">
    <property type="protein sequence ID" value="SBS80994.1"/>
    <property type="molecule type" value="Genomic_DNA"/>
</dbReference>
<dbReference type="Proteomes" id="UP000078560">
    <property type="component" value="Unassembled WGS sequence"/>
</dbReference>
<evidence type="ECO:0000313" key="4">
    <source>
        <dbReference type="EMBL" id="SBS80994.1"/>
    </source>
</evidence>
<dbReference type="CDD" id="cd15843">
    <property type="entry name" value="R-SNARE"/>
    <property type="match status" value="1"/>
</dbReference>
<reference evidence="6 7" key="2">
    <citation type="submission" date="2016-05" db="EMBL/GenBank/DDBJ databases">
        <authorList>
            <person name="Naeem Raeece"/>
        </authorList>
    </citation>
    <scope>NUCLEOTIDE SEQUENCE [LARGE SCALE GENOMIC DNA]</scope>
</reference>
<evidence type="ECO:0000256" key="1">
    <source>
        <dbReference type="PROSITE-ProRule" id="PRU00290"/>
    </source>
</evidence>
<evidence type="ECO:0000313" key="7">
    <source>
        <dbReference type="Proteomes" id="UP000078560"/>
    </source>
</evidence>
<dbReference type="Pfam" id="PF00957">
    <property type="entry name" value="Synaptobrevin"/>
    <property type="match status" value="1"/>
</dbReference>
<name>A0A1A8VL20_PLAOA</name>
<dbReference type="SUPFAM" id="SSF58038">
    <property type="entry name" value="SNARE fusion complex"/>
    <property type="match status" value="1"/>
</dbReference>
<gene>
    <name evidence="5" type="ORF">POVCU1_007140</name>
    <name evidence="4" type="ORF">POVCU2_0007880</name>
</gene>
<dbReference type="Gene3D" id="1.20.5.110">
    <property type="match status" value="1"/>
</dbReference>
<evidence type="ECO:0000256" key="2">
    <source>
        <dbReference type="SAM" id="MobiDB-lite"/>
    </source>
</evidence>
<proteinExistence type="predicted"/>
<reference evidence="4" key="1">
    <citation type="submission" date="2016-05" db="EMBL/GenBank/DDBJ databases">
        <authorList>
            <person name="Lavstsen T."/>
            <person name="Jespersen J.S."/>
        </authorList>
    </citation>
    <scope>NUCLEOTIDE SEQUENCE [LARGE SCALE GENOMIC DNA]</scope>
</reference>
<keyword evidence="1" id="KW-0175">Coiled coil</keyword>
<dbReference type="PROSITE" id="PS50892">
    <property type="entry name" value="V_SNARE"/>
    <property type="match status" value="1"/>
</dbReference>
<feature type="region of interest" description="Disordered" evidence="2">
    <location>
        <begin position="57"/>
        <end position="82"/>
    </location>
</feature>
<evidence type="ECO:0000313" key="5">
    <source>
        <dbReference type="EMBL" id="SBS82335.1"/>
    </source>
</evidence>
<dbReference type="InterPro" id="IPR042855">
    <property type="entry name" value="V_SNARE_CC"/>
</dbReference>
<evidence type="ECO:0000259" key="3">
    <source>
        <dbReference type="PROSITE" id="PS50892"/>
    </source>
</evidence>
<organism evidence="4 7">
    <name type="scientific">Plasmodium ovale curtisi</name>
    <dbReference type="NCBI Taxonomy" id="864141"/>
    <lineage>
        <taxon>Eukaryota</taxon>
        <taxon>Sar</taxon>
        <taxon>Alveolata</taxon>
        <taxon>Apicomplexa</taxon>
        <taxon>Aconoidasida</taxon>
        <taxon>Haemosporida</taxon>
        <taxon>Plasmodiidae</taxon>
        <taxon>Plasmodium</taxon>
        <taxon>Plasmodium (Plasmodium)</taxon>
    </lineage>
</organism>
<sequence length="335" mass="39834">MLKKAEERTETQPPSFHYLQVEVANHSRNSSFDRQKDSNAFTTMYIISDDEIAYSNSPYSEEIESDENSDEHSKYYEREEDQSSYNDMDIDYENEFQLYKYVCIASLEDVEILLKSSYLSHDIDMSANYIIKKILIASKKKLNYCNKKILNWDNRIIYFIICNEKKLAFFLIGLDIRAYFKNYVFEFLKKLEMCVKSELFYNKNYDSNNINPSKIHTIEAFMKRTLKNLNKCCKDEKIISVKQKLNKINTVMNSHIDNLYQSRGNIKALQYKTEDMSKNTLNFAQNTKKLKRIMLMKYWKTYIFLACFAIIGFKRTFCASAFRCDNPQVFSEFYV</sequence>
<evidence type="ECO:0000313" key="6">
    <source>
        <dbReference type="Proteomes" id="UP000078546"/>
    </source>
</evidence>
<feature type="domain" description="V-SNARE coiled-coil homology" evidence="3">
    <location>
        <begin position="237"/>
        <end position="297"/>
    </location>
</feature>
<dbReference type="Proteomes" id="UP000078546">
    <property type="component" value="Unassembled WGS sequence"/>
</dbReference>
<accession>A0A1A8VL20</accession>